<proteinExistence type="predicted"/>
<evidence type="ECO:0000313" key="2">
    <source>
        <dbReference type="EMBL" id="VBB26344.1"/>
    </source>
</evidence>
<dbReference type="EMBL" id="UPTC01000093">
    <property type="protein sequence ID" value="VBB26344.1"/>
    <property type="molecule type" value="Genomic_DNA"/>
</dbReference>
<evidence type="ECO:0000313" key="3">
    <source>
        <dbReference type="Proteomes" id="UP000276991"/>
    </source>
</evidence>
<protein>
    <submittedName>
        <fullName evidence="2">Uncharacterized protein</fullName>
    </submittedName>
</protein>
<feature type="region of interest" description="Disordered" evidence="1">
    <location>
        <begin position="15"/>
        <end position="54"/>
    </location>
</feature>
<dbReference type="Gene3D" id="1.20.940.10">
    <property type="entry name" value="Functional domain of the splicing factor Prp18"/>
    <property type="match status" value="1"/>
</dbReference>
<dbReference type="STRING" id="6277.A0A498S8N1"/>
<gene>
    <name evidence="2" type="ORF">NAV_LOCUS1174</name>
</gene>
<name>A0A498S8N1_ACAVI</name>
<sequence length="523" mass="58542">MSYLLPLSSCSTPGWNDPPAVLDPTKTSSSPSTGALANRHRRPVHPSIQASSISSVYTNSSRPILSPQAANSTLVPSQNPVITLSQGTAVCGAAPQPIYPTPVPNYATMDSFVSYSNSSSTDKTKDQSVKKSSNLQLQQQQHRSIFDAFTVPDHQRQMLPKSTSLTYDTSAEKLPESCFQKSFDPNLSTSAGVKVAPPIERNPNALIYIPPNMINENSRRPVTSPYPTDYVAPVKAAGDVSLSGLQLVQFLIKATYRLSAGVTRDGIQLRINHLSESMGAGQVTDSCIKKLNFVVDALDRGLFDEAYQFFDQLQTSFPTEARTSWAQGIRLLLNELRRPVRIGSANATRIGSAGPTRHLTEAKEWYRRQIYVVKTGIMRLTAWLWKNLNTPEWNRRVWEIGYRGPSLPKLKIKGRPDYPITDNAIRELQNKMKLEYEVMKCLATPYLSKEMEHEYIKKYGTSAEQQEKELLETEQRRMPGKPKKRIVGSGKVLKARANVGNLLHEHRTIESSLKELIVRQRWD</sequence>
<feature type="region of interest" description="Disordered" evidence="1">
    <location>
        <begin position="115"/>
        <end position="137"/>
    </location>
</feature>
<evidence type="ECO:0000256" key="1">
    <source>
        <dbReference type="SAM" id="MobiDB-lite"/>
    </source>
</evidence>
<organism evidence="2 3">
    <name type="scientific">Acanthocheilonema viteae</name>
    <name type="common">Filarial nematode worm</name>
    <name type="synonym">Dipetalonema viteae</name>
    <dbReference type="NCBI Taxonomy" id="6277"/>
    <lineage>
        <taxon>Eukaryota</taxon>
        <taxon>Metazoa</taxon>
        <taxon>Ecdysozoa</taxon>
        <taxon>Nematoda</taxon>
        <taxon>Chromadorea</taxon>
        <taxon>Rhabditida</taxon>
        <taxon>Spirurina</taxon>
        <taxon>Spiruromorpha</taxon>
        <taxon>Filarioidea</taxon>
        <taxon>Onchocercidae</taxon>
        <taxon>Acanthocheilonema</taxon>
    </lineage>
</organism>
<dbReference type="Proteomes" id="UP000276991">
    <property type="component" value="Unassembled WGS sequence"/>
</dbReference>
<feature type="compositionally biased region" description="Polar residues" evidence="1">
    <location>
        <begin position="25"/>
        <end position="35"/>
    </location>
</feature>
<dbReference type="OrthoDB" id="5791256at2759"/>
<dbReference type="AlphaFoldDB" id="A0A498S8N1"/>
<keyword evidence="3" id="KW-1185">Reference proteome</keyword>
<accession>A0A498S8N1</accession>
<reference evidence="2 3" key="1">
    <citation type="submission" date="2018-08" db="EMBL/GenBank/DDBJ databases">
        <authorList>
            <person name="Laetsch R D."/>
            <person name="Stevens L."/>
            <person name="Kumar S."/>
            <person name="Blaxter L. M."/>
        </authorList>
    </citation>
    <scope>NUCLEOTIDE SEQUENCE [LARGE SCALE GENOMIC DNA]</scope>
</reference>